<proteinExistence type="predicted"/>
<sequence>MNKTLNDTTNTVIGVSLYETVGRFGSASAEFLKGLRGIDQETGQVFNRNLRDIAKGGIHPDYADNNLAQQAGYAAEVVKTSRDNAEHIINRSAKRVSRTEDVEGYGNNHNRFDHVERIDGKVVAGSHSQMKFVNDPVDLMRKIAEGEGGGKKDLSRYLEADWLDLPSDQVETARAACRQRAAQLREQAERVAAQGDDALAARLRQKADNYAALEGKVRDAGFSRDEARAYRLDPEFETLKDIGRVSHRAGLEGAKFGAAIGGCIGLVTNLVALHSGDKSLSQAAGDVALDTLQGAGLGYATAFAGSALKGFMQQSASAHLRSLSRTSLPSLAVSISLSLGKTVSRYARGDIDEQAMLEEVGATAYGMLSSTVFSAVGQVVIPIPVAGAMIGSMVGYTVSNLFYQSFLDALAQEREAHEHYLFIRDKCAAAREVAQDYRLRMEALISQKRDAFGADCAELSSALASCDDLHADQFAQRIDAFAAQLGVKLHFASRGEFDVFMASDDALVL</sequence>
<dbReference type="AlphaFoldDB" id="A0A9E6PSZ4"/>
<reference evidence="2 3" key="1">
    <citation type="journal article" date="2020" name="Microorganisms">
        <title>Reliable Identification of Environmental Pseudomonas Isolates Using the rpoD Gene.</title>
        <authorList>
            <consortium name="The Broad Institute Genome Sequencing Platform"/>
            <person name="Girard L."/>
            <person name="Lood C."/>
            <person name="Rokni-Zadeh H."/>
            <person name="van Noort V."/>
            <person name="Lavigne R."/>
            <person name="De Mot R."/>
        </authorList>
    </citation>
    <scope>NUCLEOTIDE SEQUENCE [LARGE SCALE GENOMIC DNA]</scope>
    <source>
        <strain evidence="2 3">RW9S1A</strain>
    </source>
</reference>
<evidence type="ECO:0000313" key="3">
    <source>
        <dbReference type="Proteomes" id="UP000633418"/>
    </source>
</evidence>
<keyword evidence="1" id="KW-0175">Coiled coil</keyword>
<evidence type="ECO:0000256" key="1">
    <source>
        <dbReference type="SAM" id="Coils"/>
    </source>
</evidence>
<accession>A0A9E6PSZ4</accession>
<feature type="coiled-coil region" evidence="1">
    <location>
        <begin position="167"/>
        <end position="194"/>
    </location>
</feature>
<keyword evidence="3" id="KW-1185">Reference proteome</keyword>
<dbReference type="RefSeq" id="WP_186659702.1">
    <property type="nucleotide sequence ID" value="NZ_CP077095.1"/>
</dbReference>
<dbReference type="KEGG" id="pxn:HU772_015240"/>
<dbReference type="EMBL" id="CP077095">
    <property type="protein sequence ID" value="QXI36706.1"/>
    <property type="molecule type" value="Genomic_DNA"/>
</dbReference>
<evidence type="ECO:0000313" key="2">
    <source>
        <dbReference type="EMBL" id="QXI36706.1"/>
    </source>
</evidence>
<name>A0A9E6PSZ4_9PSED</name>
<reference evidence="2 3" key="2">
    <citation type="journal article" date="2021" name="Microorganisms">
        <title>The Ever-Expanding Pseudomonas Genus: Description of 43 New Species and Partition of the Pseudomonas putida Group.</title>
        <authorList>
            <person name="Girard L."/>
            <person name="Lood C."/>
            <person name="Hofte M."/>
            <person name="Vandamme P."/>
            <person name="Rokni-Zadeh H."/>
            <person name="van Noort V."/>
            <person name="Lavigne R."/>
            <person name="De Mot R."/>
        </authorList>
    </citation>
    <scope>NUCLEOTIDE SEQUENCE [LARGE SCALE GENOMIC DNA]</scope>
    <source>
        <strain evidence="2 3">RW9S1A</strain>
    </source>
</reference>
<protein>
    <submittedName>
        <fullName evidence="2">Uncharacterized protein</fullName>
    </submittedName>
</protein>
<dbReference type="Proteomes" id="UP000633418">
    <property type="component" value="Chromosome"/>
</dbReference>
<gene>
    <name evidence="2" type="ORF">HU772_015240</name>
</gene>
<organism evidence="2 3">
    <name type="scientific">Pseudomonas xantholysinigenes</name>
    <dbReference type="NCBI Taxonomy" id="2745490"/>
    <lineage>
        <taxon>Bacteria</taxon>
        <taxon>Pseudomonadati</taxon>
        <taxon>Pseudomonadota</taxon>
        <taxon>Gammaproteobacteria</taxon>
        <taxon>Pseudomonadales</taxon>
        <taxon>Pseudomonadaceae</taxon>
        <taxon>Pseudomonas</taxon>
    </lineage>
</organism>